<accession>A0A0A2I446</accession>
<evidence type="ECO:0000313" key="7">
    <source>
        <dbReference type="EMBL" id="KGO49740.1"/>
    </source>
</evidence>
<dbReference type="GO" id="GO:0016491">
    <property type="term" value="F:oxidoreductase activity"/>
    <property type="evidence" value="ECO:0007669"/>
    <property type="project" value="UniProtKB-KW"/>
</dbReference>
<keyword evidence="8" id="KW-1185">Reference proteome</keyword>
<evidence type="ECO:0000256" key="3">
    <source>
        <dbReference type="ARBA" id="ARBA00022833"/>
    </source>
</evidence>
<evidence type="ECO:0000259" key="6">
    <source>
        <dbReference type="SMART" id="SM00829"/>
    </source>
</evidence>
<dbReference type="Gene3D" id="3.90.180.10">
    <property type="entry name" value="Medium-chain alcohol dehydrogenases, catalytic domain"/>
    <property type="match status" value="1"/>
</dbReference>
<dbReference type="InterPro" id="IPR020843">
    <property type="entry name" value="ER"/>
</dbReference>
<evidence type="ECO:0000313" key="8">
    <source>
        <dbReference type="Proteomes" id="UP000030143"/>
    </source>
</evidence>
<dbReference type="Gene3D" id="3.40.50.720">
    <property type="entry name" value="NAD(P)-binding Rossmann-like Domain"/>
    <property type="match status" value="1"/>
</dbReference>
<dbReference type="OrthoDB" id="442947at2759"/>
<dbReference type="InterPro" id="IPR011032">
    <property type="entry name" value="GroES-like_sf"/>
</dbReference>
<comment type="similarity">
    <text evidence="5">Belongs to the zinc-containing alcohol dehydrogenase family.</text>
</comment>
<dbReference type="SMART" id="SM00829">
    <property type="entry name" value="PKS_ER"/>
    <property type="match status" value="1"/>
</dbReference>
<dbReference type="InterPro" id="IPR013154">
    <property type="entry name" value="ADH-like_N"/>
</dbReference>
<comment type="cofactor">
    <cofactor evidence="1 5">
        <name>Zn(2+)</name>
        <dbReference type="ChEBI" id="CHEBI:29105"/>
    </cofactor>
</comment>
<dbReference type="HOGENOM" id="CLU_026673_11_3_1"/>
<dbReference type="VEuPathDB" id="FungiDB:PEXP_079250"/>
<dbReference type="PROSITE" id="PS00059">
    <property type="entry name" value="ADH_ZINC"/>
    <property type="match status" value="1"/>
</dbReference>
<feature type="domain" description="Enoyl reductase (ER)" evidence="6">
    <location>
        <begin position="7"/>
        <end position="342"/>
    </location>
</feature>
<gene>
    <name evidence="7" type="ORF">PEX2_103730</name>
</gene>
<dbReference type="SUPFAM" id="SSF51735">
    <property type="entry name" value="NAD(P)-binding Rossmann-fold domains"/>
    <property type="match status" value="1"/>
</dbReference>
<dbReference type="InterPro" id="IPR002328">
    <property type="entry name" value="ADH_Zn_CS"/>
</dbReference>
<dbReference type="PANTHER" id="PTHR42813">
    <property type="entry name" value="ZINC-TYPE ALCOHOL DEHYDROGENASE-LIKE"/>
    <property type="match status" value="1"/>
</dbReference>
<protein>
    <submittedName>
        <fullName evidence="7">Polyketide synthase, enoylreductase</fullName>
    </submittedName>
</protein>
<dbReference type="STRING" id="27334.A0A0A2I446"/>
<keyword evidence="2 5" id="KW-0479">Metal-binding</keyword>
<name>A0A0A2I446_PENEN</name>
<evidence type="ECO:0000256" key="1">
    <source>
        <dbReference type="ARBA" id="ARBA00001947"/>
    </source>
</evidence>
<dbReference type="Pfam" id="PF08240">
    <property type="entry name" value="ADH_N"/>
    <property type="match status" value="1"/>
</dbReference>
<dbReference type="GeneID" id="27683063"/>
<dbReference type="SUPFAM" id="SSF50129">
    <property type="entry name" value="GroES-like"/>
    <property type="match status" value="1"/>
</dbReference>
<organism evidence="7 8">
    <name type="scientific">Penicillium expansum</name>
    <name type="common">Blue mold rot fungus</name>
    <dbReference type="NCBI Taxonomy" id="27334"/>
    <lineage>
        <taxon>Eukaryota</taxon>
        <taxon>Fungi</taxon>
        <taxon>Dikarya</taxon>
        <taxon>Ascomycota</taxon>
        <taxon>Pezizomycotina</taxon>
        <taxon>Eurotiomycetes</taxon>
        <taxon>Eurotiomycetidae</taxon>
        <taxon>Eurotiales</taxon>
        <taxon>Aspergillaceae</taxon>
        <taxon>Penicillium</taxon>
    </lineage>
</organism>
<dbReference type="PhylomeDB" id="A0A0A2I446"/>
<evidence type="ECO:0000256" key="5">
    <source>
        <dbReference type="RuleBase" id="RU361277"/>
    </source>
</evidence>
<evidence type="ECO:0000256" key="4">
    <source>
        <dbReference type="ARBA" id="ARBA00023002"/>
    </source>
</evidence>
<dbReference type="AlphaFoldDB" id="A0A0A2I446"/>
<dbReference type="Pfam" id="PF00107">
    <property type="entry name" value="ADH_zinc_N"/>
    <property type="match status" value="1"/>
</dbReference>
<comment type="caution">
    <text evidence="7">The sequence shown here is derived from an EMBL/GenBank/DDBJ whole genome shotgun (WGS) entry which is preliminary data.</text>
</comment>
<keyword evidence="4" id="KW-0560">Oxidoreductase</keyword>
<dbReference type="InterPro" id="IPR013149">
    <property type="entry name" value="ADH-like_C"/>
</dbReference>
<dbReference type="GO" id="GO:0008270">
    <property type="term" value="F:zinc ion binding"/>
    <property type="evidence" value="ECO:0007669"/>
    <property type="project" value="InterPro"/>
</dbReference>
<proteinExistence type="inferred from homology"/>
<dbReference type="Proteomes" id="UP000030143">
    <property type="component" value="Unassembled WGS sequence"/>
</dbReference>
<evidence type="ECO:0000256" key="2">
    <source>
        <dbReference type="ARBA" id="ARBA00022723"/>
    </source>
</evidence>
<dbReference type="EMBL" id="JQFZ01000372">
    <property type="protein sequence ID" value="KGO49740.1"/>
    <property type="molecule type" value="Genomic_DNA"/>
</dbReference>
<keyword evidence="3 5" id="KW-0862">Zinc</keyword>
<dbReference type="InterPro" id="IPR036291">
    <property type="entry name" value="NAD(P)-bd_dom_sf"/>
</dbReference>
<dbReference type="RefSeq" id="XP_016593129.1">
    <property type="nucleotide sequence ID" value="XM_016747643.1"/>
</dbReference>
<reference evidence="7 8" key="1">
    <citation type="journal article" date="2015" name="Mol. Plant Microbe Interact.">
        <title>Genome, transcriptome, and functional analyses of Penicillium expansum provide new insights into secondary metabolism and pathogenicity.</title>
        <authorList>
            <person name="Ballester A.R."/>
            <person name="Marcet-Houben M."/>
            <person name="Levin E."/>
            <person name="Sela N."/>
            <person name="Selma-Lazaro C."/>
            <person name="Carmona L."/>
            <person name="Wisniewski M."/>
            <person name="Droby S."/>
            <person name="Gonzalez-Candelas L."/>
            <person name="Gabaldon T."/>
        </authorList>
    </citation>
    <scope>NUCLEOTIDE SEQUENCE [LARGE SCALE GENOMIC DNA]</scope>
    <source>
        <strain evidence="7 8">MD-8</strain>
    </source>
</reference>
<sequence>MRGVIVKSANIFSLEDIPEPTIQSPTDVIVKVSATTICGSDVHLIHGDMNSHWDFPLGHEFVGTIHQIGTAVRDFKLGDRVVAAAGVSCGECDECREFKYQNCVHFGIYGCGKDFGSLGGAQAEFVRVPCADNCLSHIPDGVSDAQAVTVGDILCTGWTGVERAVAAPGATLIVFGAGPVGLAAIHTARLSGVSKVIAIDVIPERLAVAMDLRADHVINPKVEDVGDVVMKLTGGRGADAIVDAAGVKNSINCWPSVAALGAKIAMVAIPSGPVELPLAQLQMKAITIWMGLADTSRVRMDTLLQFIKNGSIDPSPILTEAIPFSEIETGLREFISRKPGLIKPLILFE</sequence>